<evidence type="ECO:0000313" key="2">
    <source>
        <dbReference type="EMBL" id="MBO1362857.1"/>
    </source>
</evidence>
<feature type="chain" id="PRO_5047408045" evidence="1">
    <location>
        <begin position="23"/>
        <end position="234"/>
    </location>
</feature>
<gene>
    <name evidence="2" type="ORF">JHU38_03540</name>
</gene>
<keyword evidence="3" id="KW-1185">Reference proteome</keyword>
<comment type="caution">
    <text evidence="2">The sequence shown here is derived from an EMBL/GenBank/DDBJ whole genome shotgun (WGS) entry which is preliminary data.</text>
</comment>
<dbReference type="Proteomes" id="UP000664265">
    <property type="component" value="Unassembled WGS sequence"/>
</dbReference>
<proteinExistence type="predicted"/>
<dbReference type="EMBL" id="JAERMS010000006">
    <property type="protein sequence ID" value="MBO1362857.1"/>
    <property type="molecule type" value="Genomic_DNA"/>
</dbReference>
<dbReference type="RefSeq" id="WP_107582282.1">
    <property type="nucleotide sequence ID" value="NZ_JAERMS010000006.1"/>
</dbReference>
<name>A0ABS3M3W2_9BACT</name>
<dbReference type="PROSITE" id="PS51257">
    <property type="entry name" value="PROKAR_LIPOPROTEIN"/>
    <property type="match status" value="1"/>
</dbReference>
<protein>
    <submittedName>
        <fullName evidence="2">DUF4843 domain-containing protein</fullName>
    </submittedName>
</protein>
<dbReference type="Pfam" id="PF16132">
    <property type="entry name" value="DUF4843"/>
    <property type="match status" value="1"/>
</dbReference>
<dbReference type="InterPro" id="IPR032299">
    <property type="entry name" value="DUF4843"/>
</dbReference>
<reference evidence="2 3" key="1">
    <citation type="submission" date="2021-01" db="EMBL/GenBank/DDBJ databases">
        <title>Prevotella A2931 sp. nov.</title>
        <authorList>
            <person name="Buhl M."/>
            <person name="Oberhettinger P."/>
        </authorList>
    </citation>
    <scope>NUCLEOTIDE SEQUENCE [LARGE SCALE GENOMIC DNA]</scope>
    <source>
        <strain evidence="2 3">A2931</strain>
    </source>
</reference>
<keyword evidence="1" id="KW-0732">Signal</keyword>
<evidence type="ECO:0000313" key="3">
    <source>
        <dbReference type="Proteomes" id="UP000664265"/>
    </source>
</evidence>
<accession>A0ABS3M3W2</accession>
<evidence type="ECO:0000256" key="1">
    <source>
        <dbReference type="SAM" id="SignalP"/>
    </source>
</evidence>
<sequence>MYKIIHKIFVLGLAMTLWQACSSIDYDGEYSKNGEYNEKNQVYFDIENAADTLFDYSFGTQPSSMTTYTVNVRVMLAGRLKKEPQHFKVVADPSSTAKEGIHYQPLDNDPVIPADSGSVVFPVVLIRENLSDTHNDSIRLSLRLQPTADLGLRFPDKTKVSITYNNVLTKPSWWDSYLVAYFGMPPYTPAKYRMLLSFYNSDPREIERAMNRTGMAQLYRNVQKVIAYFREHPE</sequence>
<feature type="signal peptide" evidence="1">
    <location>
        <begin position="1"/>
        <end position="22"/>
    </location>
</feature>
<organism evidence="2 3">
    <name type="scientific">Prevotella illustrans</name>
    <dbReference type="NCBI Taxonomy" id="2800387"/>
    <lineage>
        <taxon>Bacteria</taxon>
        <taxon>Pseudomonadati</taxon>
        <taxon>Bacteroidota</taxon>
        <taxon>Bacteroidia</taxon>
        <taxon>Bacteroidales</taxon>
        <taxon>Prevotellaceae</taxon>
        <taxon>Prevotella</taxon>
    </lineage>
</organism>